<evidence type="ECO:0000313" key="2">
    <source>
        <dbReference type="EMBL" id="KAG5579062.1"/>
    </source>
</evidence>
<feature type="region of interest" description="Disordered" evidence="1">
    <location>
        <begin position="126"/>
        <end position="150"/>
    </location>
</feature>
<organism evidence="2 3">
    <name type="scientific">Solanum commersonii</name>
    <name type="common">Commerson's wild potato</name>
    <name type="synonym">Commerson's nightshade</name>
    <dbReference type="NCBI Taxonomy" id="4109"/>
    <lineage>
        <taxon>Eukaryota</taxon>
        <taxon>Viridiplantae</taxon>
        <taxon>Streptophyta</taxon>
        <taxon>Embryophyta</taxon>
        <taxon>Tracheophyta</taxon>
        <taxon>Spermatophyta</taxon>
        <taxon>Magnoliopsida</taxon>
        <taxon>eudicotyledons</taxon>
        <taxon>Gunneridae</taxon>
        <taxon>Pentapetalae</taxon>
        <taxon>asterids</taxon>
        <taxon>lamiids</taxon>
        <taxon>Solanales</taxon>
        <taxon>Solanaceae</taxon>
        <taxon>Solanoideae</taxon>
        <taxon>Solaneae</taxon>
        <taxon>Solanum</taxon>
    </lineage>
</organism>
<proteinExistence type="predicted"/>
<keyword evidence="3" id="KW-1185">Reference proteome</keyword>
<comment type="caution">
    <text evidence="2">The sequence shown here is derived from an EMBL/GenBank/DDBJ whole genome shotgun (WGS) entry which is preliminary data.</text>
</comment>
<dbReference type="Proteomes" id="UP000824120">
    <property type="component" value="Chromosome 10"/>
</dbReference>
<dbReference type="AlphaFoldDB" id="A0A9J5WVT3"/>
<evidence type="ECO:0000313" key="3">
    <source>
        <dbReference type="Proteomes" id="UP000824120"/>
    </source>
</evidence>
<sequence length="330" mass="37456">MLINGSVTKLPVNPPMIYLRKFNSWRFLTILQLPPNSIASTCLNSSAPYQFSSSLGRPFSFSAQSQKKSASSDSVAKKPLGVFFQEAVGLLEKSEVSESEDETENKELKCKLRKLEEEVRVLREKRKNEKANKKEEAGNGDGVSENEGKSKKLRELFMNEEVRSVKSRKLTPLSMEDHTVFKELSPDMVMFVTHLYNEGYFKDSNFLPRKKFDISCFENSYARDFVNKCALKASCKFVNQNLRKGDMTNLHLAGVMRVITLYALESVPPQLVISDEIKASVSRLLMDILRLSQTVMNPRAKMGVGVESLDNNGTLAGSRKYMKKFLPWMY</sequence>
<dbReference type="OrthoDB" id="1284616at2759"/>
<gene>
    <name evidence="2" type="ORF">H5410_049689</name>
</gene>
<name>A0A9J5WVT3_SOLCO</name>
<protein>
    <submittedName>
        <fullName evidence="2">Uncharacterized protein</fullName>
    </submittedName>
</protein>
<feature type="compositionally biased region" description="Basic and acidic residues" evidence="1">
    <location>
        <begin position="126"/>
        <end position="137"/>
    </location>
</feature>
<reference evidence="2 3" key="1">
    <citation type="submission" date="2020-09" db="EMBL/GenBank/DDBJ databases">
        <title>De no assembly of potato wild relative species, Solanum commersonii.</title>
        <authorList>
            <person name="Cho K."/>
        </authorList>
    </citation>
    <scope>NUCLEOTIDE SEQUENCE [LARGE SCALE GENOMIC DNA]</scope>
    <source>
        <strain evidence="2">LZ3.2</strain>
        <tissue evidence="2">Leaf</tissue>
    </source>
</reference>
<dbReference type="EMBL" id="JACXVP010000010">
    <property type="protein sequence ID" value="KAG5579062.1"/>
    <property type="molecule type" value="Genomic_DNA"/>
</dbReference>
<accession>A0A9J5WVT3</accession>
<evidence type="ECO:0000256" key="1">
    <source>
        <dbReference type="SAM" id="MobiDB-lite"/>
    </source>
</evidence>